<sequence>MMNDFFDHREEEDSISYLTERFENMLREGGRYFFDIEEYEDLIDHYLALGELKKCGLAISHSMEQYPGYTGFQIRQAQLLVSSNKAEKALRVLSKVEDIDPTNSEIYITKGAIYSQLKRYDDAIREYNKAITDDEEDLGNIYSNIAYEYENLGNYDKAIEYLKKVLEIEPDNEAIIFELAFCYEITGQNEESVEYFTDYLNRYPYSKFAWFNLGVAFNTLELYEKAIESFEFAIAIDPAFSSAHFNRANSLAGMQLYRQAIEAYHDTFEHEPPEGLTYYYIGECFEKLEAYDEAIVNFRKAVEMDENIADAWIGMGVCYEEKGNLKAALRYIRRGLEMDPDNAEYLATLAVTQQHAGFYNEAAVSFTKSAQINPMDPGIWLDFSAMFAELDEYDHALDILETGLTHQQGNVALYYRKVAYLYNMGKPKQAMSALHTALSKGNDGLDELFEFAPYLKDDPSVVEIIASYRLL</sequence>
<reference evidence="4" key="1">
    <citation type="journal article" date="2015" name="Genome Announc.">
        <title>Draft Genome Sequence of Bacteroidales Strain TBC1, a Novel Isolate from a Methanogenic Wastewater Treatment System.</title>
        <authorList>
            <person name="Tourlousse D.M."/>
            <person name="Matsuura N."/>
            <person name="Sun L."/>
            <person name="Toyonaga M."/>
            <person name="Kuroda K."/>
            <person name="Ohashi A."/>
            <person name="Cruz R."/>
            <person name="Yamaguchi T."/>
            <person name="Sekiguchi Y."/>
        </authorList>
    </citation>
    <scope>NUCLEOTIDE SEQUENCE [LARGE SCALE GENOMIC DNA]</scope>
    <source>
        <strain evidence="4">TBC1</strain>
    </source>
</reference>
<evidence type="ECO:0000256" key="1">
    <source>
        <dbReference type="ARBA" id="ARBA00022737"/>
    </source>
</evidence>
<feature type="repeat" description="TPR" evidence="3">
    <location>
        <begin position="275"/>
        <end position="308"/>
    </location>
</feature>
<dbReference type="GO" id="GO:0046813">
    <property type="term" value="P:receptor-mediated virion attachment to host cell"/>
    <property type="evidence" value="ECO:0007669"/>
    <property type="project" value="TreeGrafter"/>
</dbReference>
<organism evidence="4">
    <name type="scientific">Lentimicrobium saccharophilum</name>
    <dbReference type="NCBI Taxonomy" id="1678841"/>
    <lineage>
        <taxon>Bacteria</taxon>
        <taxon>Pseudomonadati</taxon>
        <taxon>Bacteroidota</taxon>
        <taxon>Bacteroidia</taxon>
        <taxon>Bacteroidales</taxon>
        <taxon>Lentimicrobiaceae</taxon>
        <taxon>Lentimicrobium</taxon>
    </lineage>
</organism>
<feature type="repeat" description="TPR" evidence="3">
    <location>
        <begin position="104"/>
        <end position="137"/>
    </location>
</feature>
<dbReference type="GO" id="GO:0009279">
    <property type="term" value="C:cell outer membrane"/>
    <property type="evidence" value="ECO:0007669"/>
    <property type="project" value="TreeGrafter"/>
</dbReference>
<accession>A0A0S7BUP1</accession>
<keyword evidence="2 3" id="KW-0802">TPR repeat</keyword>
<dbReference type="Proteomes" id="UP000053091">
    <property type="component" value="Unassembled WGS sequence"/>
</dbReference>
<evidence type="ECO:0000256" key="3">
    <source>
        <dbReference type="PROSITE-ProRule" id="PRU00339"/>
    </source>
</evidence>
<dbReference type="PROSITE" id="PS50005">
    <property type="entry name" value="TPR"/>
    <property type="match status" value="5"/>
</dbReference>
<dbReference type="SUPFAM" id="SSF48452">
    <property type="entry name" value="TPR-like"/>
    <property type="match status" value="2"/>
</dbReference>
<dbReference type="PANTHER" id="PTHR44858:SF18">
    <property type="entry name" value="TETRATRICOPEPTIDE REPEAT (TPR) PROTEIN"/>
    <property type="match status" value="1"/>
</dbReference>
<dbReference type="InterPro" id="IPR050498">
    <property type="entry name" value="Ycf3"/>
</dbReference>
<evidence type="ECO:0000313" key="4">
    <source>
        <dbReference type="EMBL" id="GAP44636.1"/>
    </source>
</evidence>
<evidence type="ECO:0000313" key="5">
    <source>
        <dbReference type="Proteomes" id="UP000053091"/>
    </source>
</evidence>
<name>A0A0S7BUP1_9BACT</name>
<dbReference type="SMART" id="SM00028">
    <property type="entry name" value="TPR"/>
    <property type="match status" value="11"/>
</dbReference>
<feature type="repeat" description="TPR" evidence="3">
    <location>
        <begin position="139"/>
        <end position="172"/>
    </location>
</feature>
<dbReference type="EMBL" id="DF968183">
    <property type="protein sequence ID" value="GAP44636.1"/>
    <property type="molecule type" value="Genomic_DNA"/>
</dbReference>
<dbReference type="OrthoDB" id="9803982at2"/>
<dbReference type="AlphaFoldDB" id="A0A0S7BUP1"/>
<protein>
    <submittedName>
        <fullName evidence="4">Protein containing tetratricopeptide repeat</fullName>
    </submittedName>
</protein>
<feature type="repeat" description="TPR" evidence="3">
    <location>
        <begin position="309"/>
        <end position="342"/>
    </location>
</feature>
<dbReference type="STRING" id="1678841.TBC1_12446"/>
<evidence type="ECO:0000256" key="2">
    <source>
        <dbReference type="ARBA" id="ARBA00022803"/>
    </source>
</evidence>
<dbReference type="Gene3D" id="1.25.40.10">
    <property type="entry name" value="Tetratricopeptide repeat domain"/>
    <property type="match status" value="3"/>
</dbReference>
<keyword evidence="1" id="KW-0677">Repeat</keyword>
<dbReference type="RefSeq" id="WP_082189640.1">
    <property type="nucleotide sequence ID" value="NZ_DF968183.1"/>
</dbReference>
<gene>
    <name evidence="4" type="ORF">TBC1_12446</name>
</gene>
<dbReference type="PANTHER" id="PTHR44858">
    <property type="entry name" value="TETRATRICOPEPTIDE REPEAT PROTEIN 6"/>
    <property type="match status" value="1"/>
</dbReference>
<keyword evidence="5" id="KW-1185">Reference proteome</keyword>
<dbReference type="Pfam" id="PF00515">
    <property type="entry name" value="TPR_1"/>
    <property type="match status" value="2"/>
</dbReference>
<feature type="repeat" description="TPR" evidence="3">
    <location>
        <begin position="207"/>
        <end position="240"/>
    </location>
</feature>
<dbReference type="PROSITE" id="PS50293">
    <property type="entry name" value="TPR_REGION"/>
    <property type="match status" value="2"/>
</dbReference>
<dbReference type="Pfam" id="PF14559">
    <property type="entry name" value="TPR_19"/>
    <property type="match status" value="2"/>
</dbReference>
<proteinExistence type="predicted"/>
<dbReference type="InterPro" id="IPR019734">
    <property type="entry name" value="TPR_rpt"/>
</dbReference>
<dbReference type="InterPro" id="IPR011990">
    <property type="entry name" value="TPR-like_helical_dom_sf"/>
</dbReference>